<reference evidence="1" key="2">
    <citation type="submission" date="2025-09" db="UniProtKB">
        <authorList>
            <consortium name="Ensembl"/>
        </authorList>
    </citation>
    <scope>IDENTIFICATION</scope>
</reference>
<dbReference type="GO" id="GO:0030125">
    <property type="term" value="C:clathrin vesicle coat"/>
    <property type="evidence" value="ECO:0007669"/>
    <property type="project" value="TreeGrafter"/>
</dbReference>
<evidence type="ECO:0000313" key="2">
    <source>
        <dbReference type="Proteomes" id="UP000694546"/>
    </source>
</evidence>
<dbReference type="Proteomes" id="UP000694546">
    <property type="component" value="Chromosome 7"/>
</dbReference>
<dbReference type="GO" id="GO:0005543">
    <property type="term" value="F:phospholipid binding"/>
    <property type="evidence" value="ECO:0007669"/>
    <property type="project" value="TreeGrafter"/>
</dbReference>
<dbReference type="GO" id="GO:0005886">
    <property type="term" value="C:plasma membrane"/>
    <property type="evidence" value="ECO:0007669"/>
    <property type="project" value="TreeGrafter"/>
</dbReference>
<dbReference type="AlphaFoldDB" id="A0A8C5FQG2"/>
<dbReference type="GeneTree" id="ENSGT00940000155650"/>
<keyword evidence="2" id="KW-1185">Reference proteome</keyword>
<evidence type="ECO:0008006" key="3">
    <source>
        <dbReference type="Google" id="ProtNLM"/>
    </source>
</evidence>
<dbReference type="GO" id="GO:0030276">
    <property type="term" value="F:clathrin binding"/>
    <property type="evidence" value="ECO:0007669"/>
    <property type="project" value="TreeGrafter"/>
</dbReference>
<organism evidence="1 2">
    <name type="scientific">Gadus morhua</name>
    <name type="common">Atlantic cod</name>
    <dbReference type="NCBI Taxonomy" id="8049"/>
    <lineage>
        <taxon>Eukaryota</taxon>
        <taxon>Metazoa</taxon>
        <taxon>Chordata</taxon>
        <taxon>Craniata</taxon>
        <taxon>Vertebrata</taxon>
        <taxon>Euteleostomi</taxon>
        <taxon>Actinopterygii</taxon>
        <taxon>Neopterygii</taxon>
        <taxon>Teleostei</taxon>
        <taxon>Neoteleostei</taxon>
        <taxon>Acanthomorphata</taxon>
        <taxon>Zeiogadaria</taxon>
        <taxon>Gadariae</taxon>
        <taxon>Gadiformes</taxon>
        <taxon>Gadoidei</taxon>
        <taxon>Gadidae</taxon>
        <taxon>Gadus</taxon>
    </lineage>
</organism>
<evidence type="ECO:0000313" key="1">
    <source>
        <dbReference type="Ensembl" id="ENSGMOP00000053901.1"/>
    </source>
</evidence>
<dbReference type="Ensembl" id="ENSGMOT00000076976.1">
    <property type="protein sequence ID" value="ENSGMOP00000053901.1"/>
    <property type="gene ID" value="ENSGMOG00000023755.1"/>
</dbReference>
<sequence length="213" mass="21679">MGGTNNSLTNQHATMCTSQSLTFSLGGTTVSMPTMPLSRSQQVGQKLGAGGQTPLGSTWSDPSVNISLDFLSSGLNSKTPPTLNNIIQQQGLPPVNLLPQNFGGLNLSSLPPATPLRTANPMMASNAMGMPASMATGTMGMGMSGIPVSQGIMGMNMSMNMGLTAPVMMGSMSGLGMPAAGMPALGLAHAIAPVMVPPKQDAFGNFGNFDFGK</sequence>
<protein>
    <recommendedName>
        <fullName evidence="3">Clathrin interactor 1</fullName>
    </recommendedName>
</protein>
<name>A0A8C5FQG2_GADMO</name>
<dbReference type="GO" id="GO:0005768">
    <property type="term" value="C:endosome"/>
    <property type="evidence" value="ECO:0007669"/>
    <property type="project" value="TreeGrafter"/>
</dbReference>
<proteinExistence type="predicted"/>
<dbReference type="GO" id="GO:0006897">
    <property type="term" value="P:endocytosis"/>
    <property type="evidence" value="ECO:0007669"/>
    <property type="project" value="TreeGrafter"/>
</dbReference>
<accession>A0A8C5FQG2</accession>
<reference evidence="1" key="1">
    <citation type="submission" date="2025-08" db="UniProtKB">
        <authorList>
            <consortium name="Ensembl"/>
        </authorList>
    </citation>
    <scope>IDENTIFICATION</scope>
</reference>